<dbReference type="Pfam" id="PF06186">
    <property type="entry name" value="DUF992"/>
    <property type="match status" value="1"/>
</dbReference>
<feature type="signal peptide" evidence="1">
    <location>
        <begin position="1"/>
        <end position="31"/>
    </location>
</feature>
<dbReference type="Proteomes" id="UP000632063">
    <property type="component" value="Unassembled WGS sequence"/>
</dbReference>
<dbReference type="EMBL" id="JACYXI010000009">
    <property type="protein sequence ID" value="MBD8892856.1"/>
    <property type="molecule type" value="Genomic_DNA"/>
</dbReference>
<feature type="chain" id="PRO_5047013574" evidence="1">
    <location>
        <begin position="32"/>
        <end position="178"/>
    </location>
</feature>
<name>A0ABR9CRH5_9HYPH</name>
<evidence type="ECO:0000313" key="3">
    <source>
        <dbReference type="Proteomes" id="UP000632063"/>
    </source>
</evidence>
<dbReference type="InterPro" id="IPR009333">
    <property type="entry name" value="DUF992"/>
</dbReference>
<protein>
    <submittedName>
        <fullName evidence="2">DUF992 domain-containing protein</fullName>
    </submittedName>
</protein>
<gene>
    <name evidence="2" type="ORF">IG616_15040</name>
</gene>
<comment type="caution">
    <text evidence="2">The sequence shown here is derived from an EMBL/GenBank/DDBJ whole genome shotgun (WGS) entry which is preliminary data.</text>
</comment>
<evidence type="ECO:0000313" key="2">
    <source>
        <dbReference type="EMBL" id="MBD8892856.1"/>
    </source>
</evidence>
<keyword evidence="1" id="KW-0732">Signal</keyword>
<accession>A0ABR9CRH5</accession>
<proteinExistence type="predicted"/>
<keyword evidence="3" id="KW-1185">Reference proteome</keyword>
<reference evidence="2 3" key="2">
    <citation type="journal article" date="2021" name="Int. J. Syst. Evol. Microbiol.">
        <title>Roseibium litorale sp. nov., isolated from a tidal flat sediment and proposal for the reclassification of Labrenzia polysiphoniae as Roseibium polysiphoniae comb. nov.</title>
        <authorList>
            <person name="Liu Y."/>
            <person name="Pei T."/>
            <person name="Du J."/>
            <person name="Chao M."/>
            <person name="Deng M.R."/>
            <person name="Zhu H."/>
        </authorList>
    </citation>
    <scope>NUCLEOTIDE SEQUENCE [LARGE SCALE GENOMIC DNA]</scope>
    <source>
        <strain evidence="2 3">4C16A</strain>
    </source>
</reference>
<reference evidence="3" key="1">
    <citation type="submission" date="2020-09" db="EMBL/GenBank/DDBJ databases">
        <title>The genome sequence of strain Labrenzia suaedae 4C16A.</title>
        <authorList>
            <person name="Liu Y."/>
        </authorList>
    </citation>
    <scope>NUCLEOTIDE SEQUENCE [LARGE SCALE GENOMIC DNA]</scope>
    <source>
        <strain evidence="3">4C16A</strain>
    </source>
</reference>
<organism evidence="2 3">
    <name type="scientific">Roseibium litorale</name>
    <dbReference type="NCBI Taxonomy" id="2803841"/>
    <lineage>
        <taxon>Bacteria</taxon>
        <taxon>Pseudomonadati</taxon>
        <taxon>Pseudomonadota</taxon>
        <taxon>Alphaproteobacteria</taxon>
        <taxon>Hyphomicrobiales</taxon>
        <taxon>Stappiaceae</taxon>
        <taxon>Roseibium</taxon>
    </lineage>
</organism>
<sequence length="178" mass="17958">MLTPANSLRPLLSGSALALACFVLTAPLANAQTAGKQITGPKRVEAGMLDCAVEGGTGFVFGSTKQLSCTFTPTDESRQPEPYFGVIQKYGIDIGTTTGGVLSWAVLAPTVDELAPGALAGDYGGVTAEATVGAGVGTNILMGGSTQTIALQPVSVTAQTGLNLAVSISEIQLRTALD</sequence>
<dbReference type="RefSeq" id="WP_192148972.1">
    <property type="nucleotide sequence ID" value="NZ_JACYXI010000009.1"/>
</dbReference>
<evidence type="ECO:0000256" key="1">
    <source>
        <dbReference type="SAM" id="SignalP"/>
    </source>
</evidence>